<gene>
    <name evidence="11" type="primary">cobD</name>
    <name evidence="11" type="ORF">KHB02_002745</name>
</gene>
<dbReference type="GO" id="GO:0030170">
    <property type="term" value="F:pyridoxal phosphate binding"/>
    <property type="evidence" value="ECO:0007669"/>
    <property type="project" value="InterPro"/>
</dbReference>
<dbReference type="Gene3D" id="3.40.640.10">
    <property type="entry name" value="Type I PLP-dependent aspartate aminotransferase-like (Major domain)"/>
    <property type="match status" value="1"/>
</dbReference>
<dbReference type="PANTHER" id="PTHR42885">
    <property type="entry name" value="HISTIDINOL-PHOSPHATE AMINOTRANSFERASE-RELATED"/>
    <property type="match status" value="1"/>
</dbReference>
<evidence type="ECO:0000256" key="4">
    <source>
        <dbReference type="ARBA" id="ARBA00012285"/>
    </source>
</evidence>
<keyword evidence="7 11" id="KW-0456">Lyase</keyword>
<organism evidence="11 12">
    <name type="scientific">Neobacillus citreus</name>
    <dbReference type="NCBI Taxonomy" id="2833578"/>
    <lineage>
        <taxon>Bacteria</taxon>
        <taxon>Bacillati</taxon>
        <taxon>Bacillota</taxon>
        <taxon>Bacilli</taxon>
        <taxon>Bacillales</taxon>
        <taxon>Bacillaceae</taxon>
        <taxon>Neobacillus</taxon>
    </lineage>
</organism>
<dbReference type="GO" id="GO:0048472">
    <property type="term" value="F:threonine-phosphate decarboxylase activity"/>
    <property type="evidence" value="ECO:0007669"/>
    <property type="project" value="UniProtKB-EC"/>
</dbReference>
<dbReference type="RefSeq" id="WP_241113685.1">
    <property type="nucleotide sequence ID" value="NZ_JAGYPE020000003.1"/>
</dbReference>
<comment type="cofactor">
    <cofactor evidence="1">
        <name>pyridoxal 5'-phosphate</name>
        <dbReference type="ChEBI" id="CHEBI:597326"/>
    </cofactor>
</comment>
<dbReference type="AlphaFoldDB" id="A0A9J6MQ23"/>
<evidence type="ECO:0000256" key="9">
    <source>
        <dbReference type="ARBA" id="ARBA00048531"/>
    </source>
</evidence>
<dbReference type="Proteomes" id="UP000677265">
    <property type="component" value="Unassembled WGS sequence"/>
</dbReference>
<comment type="caution">
    <text evidence="11">The sequence shown here is derived from an EMBL/GenBank/DDBJ whole genome shotgun (WGS) entry which is preliminary data.</text>
</comment>
<evidence type="ECO:0000256" key="7">
    <source>
        <dbReference type="ARBA" id="ARBA00023239"/>
    </source>
</evidence>
<evidence type="ECO:0000259" key="10">
    <source>
        <dbReference type="Pfam" id="PF00155"/>
    </source>
</evidence>
<evidence type="ECO:0000256" key="3">
    <source>
        <dbReference type="ARBA" id="ARBA00004953"/>
    </source>
</evidence>
<dbReference type="GO" id="GO:0009236">
    <property type="term" value="P:cobalamin biosynthetic process"/>
    <property type="evidence" value="ECO:0007669"/>
    <property type="project" value="UniProtKB-KW"/>
</dbReference>
<dbReference type="SUPFAM" id="SSF53383">
    <property type="entry name" value="PLP-dependent transferases"/>
    <property type="match status" value="1"/>
</dbReference>
<name>A0A9J6MQ23_9BACI</name>
<proteinExistence type="predicted"/>
<feature type="domain" description="Aminotransferase class I/classII large" evidence="10">
    <location>
        <begin position="26"/>
        <end position="354"/>
    </location>
</feature>
<evidence type="ECO:0000313" key="12">
    <source>
        <dbReference type="Proteomes" id="UP000677265"/>
    </source>
</evidence>
<sequence length="362" mass="41495">MMKWPNHGGQPETIKKLFHIEGDKALLDFSANLNPFGPPSWLQEALQEHYKTITRYPEPTYSKSSASVAAHEGIDQDKVLLTNGGAEAIFLVAKFFEKGKALIAHPTFLEYERACHHYHIDVEDILVGHESGFTLPVELIRQKFFEKDVMFLCRPNNPTGTVIAEEDLKLLLEVGGKTGTYVVVDEAFVDFLPTSIPTLTPWLSSYPNLILLRSLTKMYTIPGLRIGFIMAHPTIINVLKNEQIPWSINSLVDALIPRLLEDRSFVNKTRVWLHEESRNVFKRLTSLGFYFSPSQVNFYLLRDKEQPQRTGELYSFLLEHGILTRHTHNFKGLNGDFLRIAIRSNFENEQLLAVLQKWRNES</sequence>
<dbReference type="EMBL" id="JAGYPE020000003">
    <property type="protein sequence ID" value="MCH6264447.1"/>
    <property type="molecule type" value="Genomic_DNA"/>
</dbReference>
<dbReference type="InterPro" id="IPR015422">
    <property type="entry name" value="PyrdxlP-dep_Trfase_small"/>
</dbReference>
<dbReference type="Gene3D" id="3.90.1150.10">
    <property type="entry name" value="Aspartate Aminotransferase, domain 1"/>
    <property type="match status" value="1"/>
</dbReference>
<keyword evidence="12" id="KW-1185">Reference proteome</keyword>
<keyword evidence="5" id="KW-0169">Cobalamin biosynthesis</keyword>
<evidence type="ECO:0000313" key="11">
    <source>
        <dbReference type="EMBL" id="MCH6264447.1"/>
    </source>
</evidence>
<comment type="function">
    <text evidence="2">Decarboxylates L-threonine-O-3-phosphate to yield (R)-1-amino-2-propanol O-2-phosphate, the precursor for the linkage between the nucleotide loop and the corrin ring in cobalamin.</text>
</comment>
<accession>A0A9J6MQ23</accession>
<dbReference type="InterPro" id="IPR004839">
    <property type="entry name" value="Aminotransferase_I/II_large"/>
</dbReference>
<comment type="catalytic activity">
    <reaction evidence="9">
        <text>O-phospho-L-threonine + H(+) = (R)-1-aminopropan-2-yl phosphate + CO2</text>
        <dbReference type="Rhea" id="RHEA:11492"/>
        <dbReference type="ChEBI" id="CHEBI:15378"/>
        <dbReference type="ChEBI" id="CHEBI:16526"/>
        <dbReference type="ChEBI" id="CHEBI:58563"/>
        <dbReference type="ChEBI" id="CHEBI:58675"/>
        <dbReference type="EC" id="4.1.1.81"/>
    </reaction>
</comment>
<dbReference type="PANTHER" id="PTHR42885:SF1">
    <property type="entry name" value="THREONINE-PHOSPHATE DECARBOXYLASE"/>
    <property type="match status" value="1"/>
</dbReference>
<dbReference type="InterPro" id="IPR015424">
    <property type="entry name" value="PyrdxlP-dep_Trfase"/>
</dbReference>
<evidence type="ECO:0000256" key="5">
    <source>
        <dbReference type="ARBA" id="ARBA00022573"/>
    </source>
</evidence>
<dbReference type="EC" id="4.1.1.81" evidence="4"/>
<evidence type="ECO:0000256" key="8">
    <source>
        <dbReference type="ARBA" id="ARBA00029996"/>
    </source>
</evidence>
<comment type="pathway">
    <text evidence="3">Cofactor biosynthesis; adenosylcobalamin biosynthesis.</text>
</comment>
<dbReference type="InterPro" id="IPR005860">
    <property type="entry name" value="CobD"/>
</dbReference>
<dbReference type="InterPro" id="IPR015421">
    <property type="entry name" value="PyrdxlP-dep_Trfase_major"/>
</dbReference>
<keyword evidence="6" id="KW-0663">Pyridoxal phosphate</keyword>
<dbReference type="CDD" id="cd00609">
    <property type="entry name" value="AAT_like"/>
    <property type="match status" value="1"/>
</dbReference>
<reference evidence="11 12" key="1">
    <citation type="submission" date="2022-03" db="EMBL/GenBank/DDBJ databases">
        <title>Novel Bacillus species.</title>
        <authorList>
            <person name="Liu G."/>
        </authorList>
    </citation>
    <scope>NUCLEOTIDE SEQUENCE [LARGE SCALE GENOMIC DNA]</scope>
    <source>
        <strain evidence="11 12">FJAT-50051</strain>
    </source>
</reference>
<evidence type="ECO:0000256" key="1">
    <source>
        <dbReference type="ARBA" id="ARBA00001933"/>
    </source>
</evidence>
<dbReference type="NCBIfam" id="TIGR01140">
    <property type="entry name" value="L_thr_O3P_dcar"/>
    <property type="match status" value="1"/>
</dbReference>
<evidence type="ECO:0000256" key="2">
    <source>
        <dbReference type="ARBA" id="ARBA00003444"/>
    </source>
</evidence>
<evidence type="ECO:0000256" key="6">
    <source>
        <dbReference type="ARBA" id="ARBA00022898"/>
    </source>
</evidence>
<dbReference type="Pfam" id="PF00155">
    <property type="entry name" value="Aminotran_1_2"/>
    <property type="match status" value="1"/>
</dbReference>
<protein>
    <recommendedName>
        <fullName evidence="4">threonine-phosphate decarboxylase</fullName>
        <ecNumber evidence="4">4.1.1.81</ecNumber>
    </recommendedName>
    <alternativeName>
        <fullName evidence="8">L-threonine-O-3-phosphate decarboxylase</fullName>
    </alternativeName>
</protein>